<evidence type="ECO:0000256" key="4">
    <source>
        <dbReference type="ARBA" id="ARBA00022670"/>
    </source>
</evidence>
<dbReference type="EMBL" id="KE148159">
    <property type="protein sequence ID" value="EPE04846.1"/>
    <property type="molecule type" value="Genomic_DNA"/>
</dbReference>
<evidence type="ECO:0000259" key="12">
    <source>
        <dbReference type="Pfam" id="PF10502"/>
    </source>
</evidence>
<evidence type="ECO:0000256" key="10">
    <source>
        <dbReference type="ARBA" id="ARBA00023136"/>
    </source>
</evidence>
<gene>
    <name evidence="13" type="ORF">F503_06395</name>
</gene>
<protein>
    <recommendedName>
        <fullName evidence="3">Mitochondrial inner membrane protease subunit 2</fullName>
    </recommendedName>
</protein>
<evidence type="ECO:0000256" key="1">
    <source>
        <dbReference type="ARBA" id="ARBA00004434"/>
    </source>
</evidence>
<evidence type="ECO:0000256" key="9">
    <source>
        <dbReference type="ARBA" id="ARBA00023128"/>
    </source>
</evidence>
<dbReference type="Gene3D" id="2.10.109.10">
    <property type="entry name" value="Umud Fragment, subunit A"/>
    <property type="match status" value="1"/>
</dbReference>
<evidence type="ECO:0000256" key="6">
    <source>
        <dbReference type="ARBA" id="ARBA00022792"/>
    </source>
</evidence>
<dbReference type="eggNOG" id="KOG1568">
    <property type="taxonomic scope" value="Eukaryota"/>
</dbReference>
<keyword evidence="6" id="KW-0999">Mitochondrion inner membrane</keyword>
<dbReference type="OMA" id="WMRITIP"/>
<keyword evidence="9" id="KW-0496">Mitochondrion</keyword>
<dbReference type="InterPro" id="IPR000223">
    <property type="entry name" value="Pept_S26A_signal_pept_1"/>
</dbReference>
<reference evidence="13 14" key="1">
    <citation type="journal article" date="2013" name="BMC Genomics">
        <title>The genome and transcriptome of the pine saprophyte Ophiostoma piceae, and a comparison with the bark beetle-associated pine pathogen Grosmannia clavigera.</title>
        <authorList>
            <person name="Haridas S."/>
            <person name="Wang Y."/>
            <person name="Lim L."/>
            <person name="Massoumi Alamouti S."/>
            <person name="Jackman S."/>
            <person name="Docking R."/>
            <person name="Robertson G."/>
            <person name="Birol I."/>
            <person name="Bohlmann J."/>
            <person name="Breuil C."/>
        </authorList>
    </citation>
    <scope>NUCLEOTIDE SEQUENCE [LARGE SCALE GENOMIC DNA]</scope>
    <source>
        <strain evidence="13 14">UAMH 11346</strain>
    </source>
</reference>
<proteinExistence type="inferred from homology"/>
<dbReference type="Proteomes" id="UP000016923">
    <property type="component" value="Unassembled WGS sequence"/>
</dbReference>
<dbReference type="GO" id="GO:0006627">
    <property type="term" value="P:protein processing involved in protein targeting to mitochondrion"/>
    <property type="evidence" value="ECO:0007669"/>
    <property type="project" value="InterPro"/>
</dbReference>
<evidence type="ECO:0000256" key="5">
    <source>
        <dbReference type="ARBA" id="ARBA00022692"/>
    </source>
</evidence>
<dbReference type="SUPFAM" id="SSF51306">
    <property type="entry name" value="LexA/Signal peptidase"/>
    <property type="match status" value="1"/>
</dbReference>
<dbReference type="InterPro" id="IPR037730">
    <property type="entry name" value="IMP2"/>
</dbReference>
<dbReference type="InterPro" id="IPR019533">
    <property type="entry name" value="Peptidase_S26"/>
</dbReference>
<dbReference type="AlphaFoldDB" id="S3BZG3"/>
<dbReference type="HOGENOM" id="CLU_028723_4_1_1"/>
<evidence type="ECO:0000256" key="7">
    <source>
        <dbReference type="ARBA" id="ARBA00022801"/>
    </source>
</evidence>
<feature type="active site" evidence="11">
    <location>
        <position position="128"/>
    </location>
</feature>
<dbReference type="GO" id="GO:0042720">
    <property type="term" value="C:mitochondrial inner membrane peptidase complex"/>
    <property type="evidence" value="ECO:0007669"/>
    <property type="project" value="InterPro"/>
</dbReference>
<name>S3BZG3_OPHP1</name>
<evidence type="ECO:0000313" key="13">
    <source>
        <dbReference type="EMBL" id="EPE04846.1"/>
    </source>
</evidence>
<dbReference type="STRING" id="1262450.S3BZG3"/>
<accession>S3BZG3</accession>
<dbReference type="PANTHER" id="PTHR46041">
    <property type="entry name" value="MITOCHONDRIAL INNER MEMBRANE PROTEASE SUBUNIT 2"/>
    <property type="match status" value="1"/>
</dbReference>
<comment type="similarity">
    <text evidence="2">Belongs to the peptidase S26 family. IMP2 subfamily.</text>
</comment>
<evidence type="ECO:0000256" key="2">
    <source>
        <dbReference type="ARBA" id="ARBA00007066"/>
    </source>
</evidence>
<evidence type="ECO:0000313" key="14">
    <source>
        <dbReference type="Proteomes" id="UP000016923"/>
    </source>
</evidence>
<dbReference type="Pfam" id="PF10502">
    <property type="entry name" value="Peptidase_S26"/>
    <property type="match status" value="1"/>
</dbReference>
<sequence length="214" mass="23771">MAASSSLWARLRIAGASLRLSRGATQFYSTSSSSTAAPSPQATFTRQFVFRLLGLATWLPVAIWFNSTVVEVTRIEGPSMYPFLNSRFNETLERDWVVNRKLYAQEGLQRGMIVFLKSPAHPEVVSVKRIIALEGDVVQTKKPYPTPYVRIPAGHMWVEGDAGVGKSLDSNTYGPVSIGLITGQLTHILLPFSKAGRVRWWEFPVEDRTSAVMP</sequence>
<organism evidence="13 14">
    <name type="scientific">Ophiostoma piceae (strain UAMH 11346)</name>
    <name type="common">Sap stain fungus</name>
    <dbReference type="NCBI Taxonomy" id="1262450"/>
    <lineage>
        <taxon>Eukaryota</taxon>
        <taxon>Fungi</taxon>
        <taxon>Dikarya</taxon>
        <taxon>Ascomycota</taxon>
        <taxon>Pezizomycotina</taxon>
        <taxon>Sordariomycetes</taxon>
        <taxon>Sordariomycetidae</taxon>
        <taxon>Ophiostomatales</taxon>
        <taxon>Ophiostomataceae</taxon>
        <taxon>Ophiostoma</taxon>
    </lineage>
</organism>
<dbReference type="CDD" id="cd06530">
    <property type="entry name" value="S26_SPase_I"/>
    <property type="match status" value="1"/>
</dbReference>
<dbReference type="GO" id="GO:0004252">
    <property type="term" value="F:serine-type endopeptidase activity"/>
    <property type="evidence" value="ECO:0007669"/>
    <property type="project" value="InterPro"/>
</dbReference>
<feature type="domain" description="Peptidase S26" evidence="12">
    <location>
        <begin position="58"/>
        <end position="141"/>
    </location>
</feature>
<keyword evidence="10" id="KW-0472">Membrane</keyword>
<keyword evidence="5" id="KW-0812">Transmembrane</keyword>
<dbReference type="GO" id="GO:0006465">
    <property type="term" value="P:signal peptide processing"/>
    <property type="evidence" value="ECO:0007669"/>
    <property type="project" value="InterPro"/>
</dbReference>
<feature type="active site" evidence="11">
    <location>
        <position position="79"/>
    </location>
</feature>
<dbReference type="InterPro" id="IPR036286">
    <property type="entry name" value="LexA/Signal_pep-like_sf"/>
</dbReference>
<keyword evidence="4 13" id="KW-0645">Protease</keyword>
<dbReference type="VEuPathDB" id="FungiDB:F503_06395"/>
<evidence type="ECO:0000256" key="11">
    <source>
        <dbReference type="PIRSR" id="PIRSR600223-1"/>
    </source>
</evidence>
<keyword evidence="14" id="KW-1185">Reference proteome</keyword>
<keyword evidence="8" id="KW-1133">Transmembrane helix</keyword>
<keyword evidence="7" id="KW-0378">Hydrolase</keyword>
<dbReference type="OrthoDB" id="9996127at2759"/>
<comment type="subcellular location">
    <subcellularLocation>
        <location evidence="1">Mitochondrion inner membrane</location>
        <topology evidence="1">Single-pass membrane protein</topology>
    </subcellularLocation>
</comment>
<dbReference type="PANTHER" id="PTHR46041:SF2">
    <property type="entry name" value="MITOCHONDRIAL INNER MEMBRANE PROTEASE SUBUNIT 2"/>
    <property type="match status" value="1"/>
</dbReference>
<dbReference type="PRINTS" id="PR00727">
    <property type="entry name" value="LEADERPTASE"/>
</dbReference>
<evidence type="ECO:0000256" key="8">
    <source>
        <dbReference type="ARBA" id="ARBA00022989"/>
    </source>
</evidence>
<evidence type="ECO:0000256" key="3">
    <source>
        <dbReference type="ARBA" id="ARBA00013650"/>
    </source>
</evidence>